<evidence type="ECO:0000313" key="3">
    <source>
        <dbReference type="Proteomes" id="UP000198356"/>
    </source>
</evidence>
<dbReference type="PANTHER" id="PTHR34107">
    <property type="entry name" value="SLL0198 PROTEIN-RELATED"/>
    <property type="match status" value="1"/>
</dbReference>
<evidence type="ECO:0000259" key="1">
    <source>
        <dbReference type="Pfam" id="PF05685"/>
    </source>
</evidence>
<name>A0A239IZZ5_9BACT</name>
<dbReference type="RefSeq" id="WP_089408457.1">
    <property type="nucleotide sequence ID" value="NZ_FZOU01000003.1"/>
</dbReference>
<dbReference type="EMBL" id="FZOU01000003">
    <property type="protein sequence ID" value="SNS98788.1"/>
    <property type="molecule type" value="Genomic_DNA"/>
</dbReference>
<dbReference type="CDD" id="cd06260">
    <property type="entry name" value="DUF820-like"/>
    <property type="match status" value="1"/>
</dbReference>
<accession>A0A239IZZ5</accession>
<keyword evidence="2" id="KW-0255">Endonuclease</keyword>
<dbReference type="PANTHER" id="PTHR34107:SF4">
    <property type="entry name" value="SLL1222 PROTEIN"/>
    <property type="match status" value="1"/>
</dbReference>
<feature type="domain" description="Putative restriction endonuclease" evidence="1">
    <location>
        <begin position="11"/>
        <end position="147"/>
    </location>
</feature>
<dbReference type="SUPFAM" id="SSF52980">
    <property type="entry name" value="Restriction endonuclease-like"/>
    <property type="match status" value="1"/>
</dbReference>
<dbReference type="InterPro" id="IPR008538">
    <property type="entry name" value="Uma2"/>
</dbReference>
<dbReference type="AlphaFoldDB" id="A0A239IZZ5"/>
<evidence type="ECO:0000313" key="2">
    <source>
        <dbReference type="EMBL" id="SNS98788.1"/>
    </source>
</evidence>
<reference evidence="2 3" key="1">
    <citation type="submission" date="2017-06" db="EMBL/GenBank/DDBJ databases">
        <authorList>
            <person name="Kim H.J."/>
            <person name="Triplett B.A."/>
        </authorList>
    </citation>
    <scope>NUCLEOTIDE SEQUENCE [LARGE SCALE GENOMIC DNA]</scope>
    <source>
        <strain evidence="2 3">DSM 18704</strain>
    </source>
</reference>
<protein>
    <submittedName>
        <fullName evidence="2">Endonuclease, Uma2 family (Restriction endonuclease fold)</fullName>
    </submittedName>
</protein>
<dbReference type="InterPro" id="IPR011335">
    <property type="entry name" value="Restrct_endonuc-II-like"/>
</dbReference>
<keyword evidence="2" id="KW-0378">Hydrolase</keyword>
<dbReference type="Proteomes" id="UP000198356">
    <property type="component" value="Unassembled WGS sequence"/>
</dbReference>
<keyword evidence="3" id="KW-1185">Reference proteome</keyword>
<keyword evidence="2" id="KW-0540">Nuclease</keyword>
<dbReference type="Gene3D" id="3.90.1570.10">
    <property type="entry name" value="tt1808, chain A"/>
    <property type="match status" value="1"/>
</dbReference>
<sequence>MAAAVTLISIDEYLKTPYHPDCEFVDGQLEERNVGEYEHSRLQSLLTIWFGNRESEWHVRVVTELRTRVSDMRVRVPDVCLIRASAPRERVTLTPPLLCVEILSPEDRLPRAAKVMEDYARMGVENLWILDPIERVAYVYKSDGELRLTSDRLSIPGTPIYVDLPALFANLD</sequence>
<dbReference type="GO" id="GO:0004519">
    <property type="term" value="F:endonuclease activity"/>
    <property type="evidence" value="ECO:0007669"/>
    <property type="project" value="UniProtKB-KW"/>
</dbReference>
<organism evidence="2 3">
    <name type="scientific">Granulicella rosea</name>
    <dbReference type="NCBI Taxonomy" id="474952"/>
    <lineage>
        <taxon>Bacteria</taxon>
        <taxon>Pseudomonadati</taxon>
        <taxon>Acidobacteriota</taxon>
        <taxon>Terriglobia</taxon>
        <taxon>Terriglobales</taxon>
        <taxon>Acidobacteriaceae</taxon>
        <taxon>Granulicella</taxon>
    </lineage>
</organism>
<proteinExistence type="predicted"/>
<dbReference type="InterPro" id="IPR012296">
    <property type="entry name" value="Nuclease_put_TT1808"/>
</dbReference>
<dbReference type="Pfam" id="PF05685">
    <property type="entry name" value="Uma2"/>
    <property type="match status" value="1"/>
</dbReference>
<gene>
    <name evidence="2" type="ORF">SAMN05421770_103356</name>
</gene>
<dbReference type="OrthoDB" id="119052at2"/>